<dbReference type="Pfam" id="PF01798">
    <property type="entry name" value="Nop"/>
    <property type="match status" value="1"/>
</dbReference>
<evidence type="ECO:0000256" key="5">
    <source>
        <dbReference type="ARBA" id="ARBA00022884"/>
    </source>
</evidence>
<keyword evidence="3" id="KW-0507">mRNA processing</keyword>
<dbReference type="InterPro" id="IPR036070">
    <property type="entry name" value="Nop_dom_sf"/>
</dbReference>
<name>A0A9P8PP73_9ASCO</name>
<dbReference type="OrthoDB" id="4771285at2759"/>
<proteinExistence type="inferred from homology"/>
<feature type="domain" description="Nop" evidence="10">
    <location>
        <begin position="224"/>
        <end position="341"/>
    </location>
</feature>
<evidence type="ECO:0000256" key="6">
    <source>
        <dbReference type="ARBA" id="ARBA00023187"/>
    </source>
</evidence>
<evidence type="ECO:0000256" key="4">
    <source>
        <dbReference type="ARBA" id="ARBA00022728"/>
    </source>
</evidence>
<keyword evidence="5" id="KW-0694">RNA-binding</keyword>
<keyword evidence="8" id="KW-0687">Ribonucleoprotein</keyword>
<dbReference type="InterPro" id="IPR002687">
    <property type="entry name" value="Nop_dom"/>
</dbReference>
<dbReference type="SMART" id="SM00931">
    <property type="entry name" value="NOSIC"/>
    <property type="match status" value="1"/>
</dbReference>
<dbReference type="Proteomes" id="UP000769528">
    <property type="component" value="Unassembled WGS sequence"/>
</dbReference>
<evidence type="ECO:0000256" key="7">
    <source>
        <dbReference type="ARBA" id="ARBA00023242"/>
    </source>
</evidence>
<dbReference type="PANTHER" id="PTHR13904">
    <property type="entry name" value="PRE-MRNA SPLICING FACTOR PRP31"/>
    <property type="match status" value="1"/>
</dbReference>
<organism evidence="11 12">
    <name type="scientific">Wickerhamomyces mucosus</name>
    <dbReference type="NCBI Taxonomy" id="1378264"/>
    <lineage>
        <taxon>Eukaryota</taxon>
        <taxon>Fungi</taxon>
        <taxon>Dikarya</taxon>
        <taxon>Ascomycota</taxon>
        <taxon>Saccharomycotina</taxon>
        <taxon>Saccharomycetes</taxon>
        <taxon>Phaffomycetales</taxon>
        <taxon>Wickerhamomycetaceae</taxon>
        <taxon>Wickerhamomyces</taxon>
    </lineage>
</organism>
<keyword evidence="12" id="KW-1185">Reference proteome</keyword>
<dbReference type="SUPFAM" id="SSF89124">
    <property type="entry name" value="Nop domain"/>
    <property type="match status" value="1"/>
</dbReference>
<keyword evidence="7" id="KW-0539">Nucleus</keyword>
<dbReference type="InterPro" id="IPR042239">
    <property type="entry name" value="Nop_C"/>
</dbReference>
<dbReference type="PANTHER" id="PTHR13904:SF0">
    <property type="entry name" value="U4_U6 SMALL NUCLEAR RIBONUCLEOPROTEIN PRP31"/>
    <property type="match status" value="1"/>
</dbReference>
<feature type="compositionally biased region" description="Acidic residues" evidence="9">
    <location>
        <begin position="31"/>
        <end position="41"/>
    </location>
</feature>
<evidence type="ECO:0000256" key="1">
    <source>
        <dbReference type="ARBA" id="ARBA00004123"/>
    </source>
</evidence>
<dbReference type="EMBL" id="JAEUBF010000782">
    <property type="protein sequence ID" value="KAH3675102.1"/>
    <property type="molecule type" value="Genomic_DNA"/>
</dbReference>
<dbReference type="InterPro" id="IPR027105">
    <property type="entry name" value="Prp31"/>
</dbReference>
<evidence type="ECO:0000256" key="2">
    <source>
        <dbReference type="ARBA" id="ARBA00005572"/>
    </source>
</evidence>
<keyword evidence="4" id="KW-0747">Spliceosome</keyword>
<dbReference type="GO" id="GO:0003723">
    <property type="term" value="F:RNA binding"/>
    <property type="evidence" value="ECO:0007669"/>
    <property type="project" value="UniProtKB-KW"/>
</dbReference>
<evidence type="ECO:0000313" key="11">
    <source>
        <dbReference type="EMBL" id="KAH3675102.1"/>
    </source>
</evidence>
<dbReference type="GO" id="GO:0071011">
    <property type="term" value="C:precatalytic spliceosome"/>
    <property type="evidence" value="ECO:0007669"/>
    <property type="project" value="TreeGrafter"/>
</dbReference>
<feature type="region of interest" description="Disordered" evidence="9">
    <location>
        <begin position="1"/>
        <end position="41"/>
    </location>
</feature>
<dbReference type="GO" id="GO:0046540">
    <property type="term" value="C:U4/U6 x U5 tri-snRNP complex"/>
    <property type="evidence" value="ECO:0007669"/>
    <property type="project" value="InterPro"/>
</dbReference>
<dbReference type="InterPro" id="IPR012976">
    <property type="entry name" value="NOSIC"/>
</dbReference>
<gene>
    <name evidence="11" type="ORF">WICMUC_002934</name>
</gene>
<dbReference type="AlphaFoldDB" id="A0A9P8PP73"/>
<reference evidence="11" key="2">
    <citation type="submission" date="2021-01" db="EMBL/GenBank/DDBJ databases">
        <authorList>
            <person name="Schikora-Tamarit M.A."/>
        </authorList>
    </citation>
    <scope>NUCLEOTIDE SEQUENCE</scope>
    <source>
        <strain evidence="11">CBS6341</strain>
    </source>
</reference>
<reference evidence="11" key="1">
    <citation type="journal article" date="2021" name="Open Biol.">
        <title>Shared evolutionary footprints suggest mitochondrial oxidative damage underlies multiple complex I losses in fungi.</title>
        <authorList>
            <person name="Schikora-Tamarit M.A."/>
            <person name="Marcet-Houben M."/>
            <person name="Nosek J."/>
            <person name="Gabaldon T."/>
        </authorList>
    </citation>
    <scope>NUCLEOTIDE SEQUENCE</scope>
    <source>
        <strain evidence="11">CBS6341</strain>
    </source>
</reference>
<keyword evidence="6" id="KW-0508">mRNA splicing</keyword>
<comment type="similarity">
    <text evidence="2">Belongs to the PRP31 family.</text>
</comment>
<dbReference type="GO" id="GO:0005687">
    <property type="term" value="C:U4 snRNP"/>
    <property type="evidence" value="ECO:0007669"/>
    <property type="project" value="TreeGrafter"/>
</dbReference>
<evidence type="ECO:0000256" key="9">
    <source>
        <dbReference type="SAM" id="MobiDB-lite"/>
    </source>
</evidence>
<dbReference type="GO" id="GO:0000244">
    <property type="term" value="P:spliceosomal tri-snRNP complex assembly"/>
    <property type="evidence" value="ECO:0007669"/>
    <property type="project" value="InterPro"/>
</dbReference>
<comment type="subcellular location">
    <subcellularLocation>
        <location evidence="1">Nucleus</location>
    </subcellularLocation>
</comment>
<sequence length="457" mass="51291">MQLDDDLLNDLDSDSEVEEFEQELLTNTKDNDDDVPNQDGDGDINLINENKTLESNPTDFNDLSNIQDITQYSKLSLKLEPILEKIEYYIPRLVSKDKESQFLIEVNDTTLELNNEISIIHDFLKLKYKKRFPELESLIPNSLEYAKLIKILGNTLDVNGDELTFLSKEKILVLTMSTIQAKSSESNLSQNELIQLNKASDLLITLEESKSKLSNYVSKRLIVLAPNLTSIVGSSTAAQFFNTLGGIEGLAKTPSCNIAAIGSKNIVGLGFGRSGTVNEGFLYFSDIVQSAPKDLRKQAMRITAGKVILAARLDYSNSVPDGSQGIKWRREIETKIEKLEEPPEIVKTKALPIPIDKPAKKRGGRRYRKMKQRFELSELRKAQNIMEFGKKENTITDSFGEEIGLGITGSLSKIPININNKAKISKDMKNRLEKSKVNNNQDIFNQDFINLPTPKGQ</sequence>
<protein>
    <recommendedName>
        <fullName evidence="10">Nop domain-containing protein</fullName>
    </recommendedName>
</protein>
<evidence type="ECO:0000313" key="12">
    <source>
        <dbReference type="Proteomes" id="UP000769528"/>
    </source>
</evidence>
<comment type="caution">
    <text evidence="11">The sequence shown here is derived from an EMBL/GenBank/DDBJ whole genome shotgun (WGS) entry which is preliminary data.</text>
</comment>
<dbReference type="Gene3D" id="1.10.287.4070">
    <property type="match status" value="1"/>
</dbReference>
<feature type="compositionally biased region" description="Acidic residues" evidence="9">
    <location>
        <begin position="1"/>
        <end position="22"/>
    </location>
</feature>
<dbReference type="InterPro" id="IPR019175">
    <property type="entry name" value="Prp31_C"/>
</dbReference>
<evidence type="ECO:0000256" key="3">
    <source>
        <dbReference type="ARBA" id="ARBA00022664"/>
    </source>
</evidence>
<evidence type="ECO:0000256" key="8">
    <source>
        <dbReference type="ARBA" id="ARBA00023274"/>
    </source>
</evidence>
<accession>A0A9P8PP73</accession>
<evidence type="ECO:0000259" key="10">
    <source>
        <dbReference type="PROSITE" id="PS51358"/>
    </source>
</evidence>
<dbReference type="Pfam" id="PF09785">
    <property type="entry name" value="Prp31_C"/>
    <property type="match status" value="1"/>
</dbReference>
<dbReference type="Gene3D" id="1.10.246.90">
    <property type="entry name" value="Nop domain"/>
    <property type="match status" value="1"/>
</dbReference>
<dbReference type="PROSITE" id="PS51358">
    <property type="entry name" value="NOP"/>
    <property type="match status" value="1"/>
</dbReference>